<evidence type="ECO:0000313" key="3">
    <source>
        <dbReference type="Proteomes" id="UP001391051"/>
    </source>
</evidence>
<keyword evidence="3" id="KW-1185">Reference proteome</keyword>
<organism evidence="2 3">
    <name type="scientific">Apiospora aurea</name>
    <dbReference type="NCBI Taxonomy" id="335848"/>
    <lineage>
        <taxon>Eukaryota</taxon>
        <taxon>Fungi</taxon>
        <taxon>Dikarya</taxon>
        <taxon>Ascomycota</taxon>
        <taxon>Pezizomycotina</taxon>
        <taxon>Sordariomycetes</taxon>
        <taxon>Xylariomycetidae</taxon>
        <taxon>Amphisphaeriales</taxon>
        <taxon>Apiosporaceae</taxon>
        <taxon>Apiospora</taxon>
    </lineage>
</organism>
<dbReference type="GeneID" id="92074066"/>
<accession>A0ABR1QNJ8</accession>
<proteinExistence type="predicted"/>
<evidence type="ECO:0008006" key="4">
    <source>
        <dbReference type="Google" id="ProtNLM"/>
    </source>
</evidence>
<feature type="signal peptide" evidence="1">
    <location>
        <begin position="1"/>
        <end position="17"/>
    </location>
</feature>
<gene>
    <name evidence="2" type="ORF">PG986_004782</name>
</gene>
<evidence type="ECO:0000256" key="1">
    <source>
        <dbReference type="SAM" id="SignalP"/>
    </source>
</evidence>
<keyword evidence="1" id="KW-0732">Signal</keyword>
<evidence type="ECO:0000313" key="2">
    <source>
        <dbReference type="EMBL" id="KAK7959928.1"/>
    </source>
</evidence>
<feature type="chain" id="PRO_5045082992" description="Secreted protein" evidence="1">
    <location>
        <begin position="18"/>
        <end position="97"/>
    </location>
</feature>
<comment type="caution">
    <text evidence="2">The sequence shown here is derived from an EMBL/GenBank/DDBJ whole genome shotgun (WGS) entry which is preliminary data.</text>
</comment>
<name>A0ABR1QNJ8_9PEZI</name>
<sequence length="97" mass="9256">MVATAVRLAVALSVALSVRLSVSLSAAVSMASAGVLGSAAGRSTDSVATSGAAVVRATAAAGLLSSDMVETAVRSVRAGDGQLHGVGARMAAEGLSD</sequence>
<dbReference type="RefSeq" id="XP_066703631.1">
    <property type="nucleotide sequence ID" value="XM_066841004.1"/>
</dbReference>
<dbReference type="EMBL" id="JAQQWE010000003">
    <property type="protein sequence ID" value="KAK7959928.1"/>
    <property type="molecule type" value="Genomic_DNA"/>
</dbReference>
<reference evidence="2 3" key="1">
    <citation type="submission" date="2023-01" db="EMBL/GenBank/DDBJ databases">
        <title>Analysis of 21 Apiospora genomes using comparative genomics revels a genus with tremendous synthesis potential of carbohydrate active enzymes and secondary metabolites.</title>
        <authorList>
            <person name="Sorensen T."/>
        </authorList>
    </citation>
    <scope>NUCLEOTIDE SEQUENCE [LARGE SCALE GENOMIC DNA]</scope>
    <source>
        <strain evidence="2 3">CBS 24483</strain>
    </source>
</reference>
<protein>
    <recommendedName>
        <fullName evidence="4">Secreted protein</fullName>
    </recommendedName>
</protein>
<dbReference type="Proteomes" id="UP001391051">
    <property type="component" value="Unassembled WGS sequence"/>
</dbReference>